<keyword evidence="3" id="KW-1185">Reference proteome</keyword>
<evidence type="ECO:0000259" key="1">
    <source>
        <dbReference type="PROSITE" id="PS50006"/>
    </source>
</evidence>
<dbReference type="RefSeq" id="XP_046058459.1">
    <property type="nucleotide sequence ID" value="XM_046208060.1"/>
</dbReference>
<gene>
    <name evidence="2" type="ORF">OGAPHI_006742</name>
</gene>
<dbReference type="InterPro" id="IPR000253">
    <property type="entry name" value="FHA_dom"/>
</dbReference>
<sequence length="148" mass="16633">MNFRITRIFPQRPHDSFGSMIWNWSCWNSLICLLIFSDWLSEAVISKDRESISTARVSKDCTTSSLKSSMTTKSGKRGSRSFIVSRSHFSMRYFKTPRILLPSPISSSNGSLVTTFLMRTSATRTQSFFRSTGSFGLSATNKADSSKS</sequence>
<dbReference type="GeneID" id="70238706"/>
<name>A0A9P8NX20_9ASCO</name>
<proteinExistence type="predicted"/>
<reference evidence="2" key="2">
    <citation type="submission" date="2021-01" db="EMBL/GenBank/DDBJ databases">
        <authorList>
            <person name="Schikora-Tamarit M.A."/>
        </authorList>
    </citation>
    <scope>NUCLEOTIDE SEQUENCE</scope>
    <source>
        <strain evidence="2">CBS6075</strain>
    </source>
</reference>
<dbReference type="AlphaFoldDB" id="A0A9P8NX20"/>
<dbReference type="PROSITE" id="PS50006">
    <property type="entry name" value="FHA_DOMAIN"/>
    <property type="match status" value="1"/>
</dbReference>
<feature type="domain" description="FHA" evidence="1">
    <location>
        <begin position="52"/>
        <end position="118"/>
    </location>
</feature>
<protein>
    <recommendedName>
        <fullName evidence="1">FHA domain-containing protein</fullName>
    </recommendedName>
</protein>
<comment type="caution">
    <text evidence="2">The sequence shown here is derived from an EMBL/GenBank/DDBJ whole genome shotgun (WGS) entry which is preliminary data.</text>
</comment>
<evidence type="ECO:0000313" key="3">
    <source>
        <dbReference type="Proteomes" id="UP000769157"/>
    </source>
</evidence>
<dbReference type="EMBL" id="JAEUBE010000487">
    <property type="protein sequence ID" value="KAH3661335.1"/>
    <property type="molecule type" value="Genomic_DNA"/>
</dbReference>
<dbReference type="Proteomes" id="UP000769157">
    <property type="component" value="Unassembled WGS sequence"/>
</dbReference>
<reference evidence="2" key="1">
    <citation type="journal article" date="2021" name="Open Biol.">
        <title>Shared evolutionary footprints suggest mitochondrial oxidative damage underlies multiple complex I losses in fungi.</title>
        <authorList>
            <person name="Schikora-Tamarit M.A."/>
            <person name="Marcet-Houben M."/>
            <person name="Nosek J."/>
            <person name="Gabaldon T."/>
        </authorList>
    </citation>
    <scope>NUCLEOTIDE SEQUENCE</scope>
    <source>
        <strain evidence="2">CBS6075</strain>
    </source>
</reference>
<accession>A0A9P8NX20</accession>
<evidence type="ECO:0000313" key="2">
    <source>
        <dbReference type="EMBL" id="KAH3661335.1"/>
    </source>
</evidence>
<organism evidence="2 3">
    <name type="scientific">Ogataea philodendri</name>
    <dbReference type="NCBI Taxonomy" id="1378263"/>
    <lineage>
        <taxon>Eukaryota</taxon>
        <taxon>Fungi</taxon>
        <taxon>Dikarya</taxon>
        <taxon>Ascomycota</taxon>
        <taxon>Saccharomycotina</taxon>
        <taxon>Pichiomycetes</taxon>
        <taxon>Pichiales</taxon>
        <taxon>Pichiaceae</taxon>
        <taxon>Ogataea</taxon>
    </lineage>
</organism>